<feature type="domain" description="FAD/NAD(P)-binding" evidence="8">
    <location>
        <begin position="8"/>
        <end position="308"/>
    </location>
</feature>
<dbReference type="PRINTS" id="PR00368">
    <property type="entry name" value="FADPNR"/>
</dbReference>
<organism evidence="9 10">
    <name type="scientific">Sporolactobacillus inulinus CASD</name>
    <dbReference type="NCBI Taxonomy" id="1069536"/>
    <lineage>
        <taxon>Bacteria</taxon>
        <taxon>Bacillati</taxon>
        <taxon>Bacillota</taxon>
        <taxon>Bacilli</taxon>
        <taxon>Bacillales</taxon>
        <taxon>Sporolactobacillaceae</taxon>
        <taxon>Sporolactobacillus</taxon>
    </lineage>
</organism>
<protein>
    <recommendedName>
        <fullName evidence="6">Ferredoxin--NADP reductase</fullName>
        <shortName evidence="6">FNR</shortName>
        <shortName evidence="6">Fd-NADP(+) reductase</shortName>
        <ecNumber evidence="6">1.18.1.2</ecNumber>
    </recommendedName>
</protein>
<dbReference type="Proteomes" id="UP000035553">
    <property type="component" value="Unassembled WGS sequence"/>
</dbReference>
<keyword evidence="4 6" id="KW-0521">NADP</keyword>
<name>A0A0U1QPI2_9BACL</name>
<feature type="binding site" evidence="6">
    <location>
        <position position="45"/>
    </location>
    <ligand>
        <name>FAD</name>
        <dbReference type="ChEBI" id="CHEBI:57692"/>
    </ligand>
</feature>
<evidence type="ECO:0000256" key="7">
    <source>
        <dbReference type="SAM" id="MobiDB-lite"/>
    </source>
</evidence>
<comment type="caution">
    <text evidence="9">The sequence shown here is derived from an EMBL/GenBank/DDBJ whole genome shotgun (WGS) entry which is preliminary data.</text>
</comment>
<comment type="subunit">
    <text evidence="1 6">Homodimer.</text>
</comment>
<dbReference type="PRINTS" id="PR00469">
    <property type="entry name" value="PNDRDTASEII"/>
</dbReference>
<dbReference type="AlphaFoldDB" id="A0A0U1QPI2"/>
<keyword evidence="5 6" id="KW-0560">Oxidoreductase</keyword>
<dbReference type="InterPro" id="IPR050097">
    <property type="entry name" value="Ferredoxin-NADP_redctase_2"/>
</dbReference>
<feature type="compositionally biased region" description="Polar residues" evidence="7">
    <location>
        <begin position="320"/>
        <end position="329"/>
    </location>
</feature>
<comment type="catalytic activity">
    <reaction evidence="6">
        <text>2 reduced [2Fe-2S]-[ferredoxin] + NADP(+) + H(+) = 2 oxidized [2Fe-2S]-[ferredoxin] + NADPH</text>
        <dbReference type="Rhea" id="RHEA:20125"/>
        <dbReference type="Rhea" id="RHEA-COMP:10000"/>
        <dbReference type="Rhea" id="RHEA-COMP:10001"/>
        <dbReference type="ChEBI" id="CHEBI:15378"/>
        <dbReference type="ChEBI" id="CHEBI:33737"/>
        <dbReference type="ChEBI" id="CHEBI:33738"/>
        <dbReference type="ChEBI" id="CHEBI:57783"/>
        <dbReference type="ChEBI" id="CHEBI:58349"/>
        <dbReference type="EC" id="1.18.1.2"/>
    </reaction>
</comment>
<dbReference type="InterPro" id="IPR036188">
    <property type="entry name" value="FAD/NAD-bd_sf"/>
</dbReference>
<evidence type="ECO:0000313" key="10">
    <source>
        <dbReference type="Proteomes" id="UP000035553"/>
    </source>
</evidence>
<evidence type="ECO:0000256" key="2">
    <source>
        <dbReference type="ARBA" id="ARBA00022630"/>
    </source>
</evidence>
<evidence type="ECO:0000259" key="8">
    <source>
        <dbReference type="Pfam" id="PF07992"/>
    </source>
</evidence>
<gene>
    <name evidence="9" type="ORF">SINU_06750</name>
</gene>
<dbReference type="RefSeq" id="WP_010024153.1">
    <property type="nucleotide sequence ID" value="NZ_AFVQ02000081.1"/>
</dbReference>
<dbReference type="EMBL" id="AFVQ02000081">
    <property type="protein sequence ID" value="KLI02709.1"/>
    <property type="molecule type" value="Genomic_DNA"/>
</dbReference>
<dbReference type="GO" id="GO:0004324">
    <property type="term" value="F:ferredoxin-NADP+ reductase activity"/>
    <property type="evidence" value="ECO:0007669"/>
    <property type="project" value="UniProtKB-UniRule"/>
</dbReference>
<dbReference type="STRING" id="1069536.SINU_06750"/>
<feature type="binding site" evidence="6">
    <location>
        <position position="50"/>
    </location>
    <ligand>
        <name>FAD</name>
        <dbReference type="ChEBI" id="CHEBI:57692"/>
    </ligand>
</feature>
<keyword evidence="10" id="KW-1185">Reference proteome</keyword>
<dbReference type="OrthoDB" id="9806179at2"/>
<dbReference type="GO" id="GO:0050661">
    <property type="term" value="F:NADP binding"/>
    <property type="evidence" value="ECO:0007669"/>
    <property type="project" value="UniProtKB-UniRule"/>
</dbReference>
<dbReference type="InterPro" id="IPR022890">
    <property type="entry name" value="Fd--NADP_Rdtase_type_2"/>
</dbReference>
<dbReference type="Gene3D" id="3.50.50.60">
    <property type="entry name" value="FAD/NAD(P)-binding domain"/>
    <property type="match status" value="2"/>
</dbReference>
<accession>A0A0U1QPI2</accession>
<feature type="binding site" evidence="6">
    <location>
        <position position="18"/>
    </location>
    <ligand>
        <name>FAD</name>
        <dbReference type="ChEBI" id="CHEBI:57692"/>
    </ligand>
</feature>
<comment type="cofactor">
    <cofactor evidence="6">
        <name>FAD</name>
        <dbReference type="ChEBI" id="CHEBI:57692"/>
    </cofactor>
    <text evidence="6">Binds 1 FAD per subunit.</text>
</comment>
<dbReference type="EC" id="1.18.1.2" evidence="6"/>
<dbReference type="SUPFAM" id="SSF51905">
    <property type="entry name" value="FAD/NAD(P)-binding domain"/>
    <property type="match status" value="1"/>
</dbReference>
<reference evidence="9 10" key="1">
    <citation type="journal article" date="2011" name="J. Bacteriol.">
        <title>Draft genome sequence of Sporolactobacillus inulinus strain CASD, an efficient D-lactic acid-producing bacterium with high-concentration lactate tolerance capability.</title>
        <authorList>
            <person name="Yu B."/>
            <person name="Su F."/>
            <person name="Wang L."/>
            <person name="Xu K."/>
            <person name="Zhao B."/>
            <person name="Xu P."/>
        </authorList>
    </citation>
    <scope>NUCLEOTIDE SEQUENCE [LARGE SCALE GENOMIC DNA]</scope>
    <source>
        <strain evidence="9 10">CASD</strain>
    </source>
</reference>
<dbReference type="PANTHER" id="PTHR48105">
    <property type="entry name" value="THIOREDOXIN REDUCTASE 1-RELATED-RELATED"/>
    <property type="match status" value="1"/>
</dbReference>
<evidence type="ECO:0000256" key="5">
    <source>
        <dbReference type="ARBA" id="ARBA00023002"/>
    </source>
</evidence>
<evidence type="ECO:0000313" key="9">
    <source>
        <dbReference type="EMBL" id="KLI02709.1"/>
    </source>
</evidence>
<feature type="binding site" evidence="6">
    <location>
        <position position="286"/>
    </location>
    <ligand>
        <name>FAD</name>
        <dbReference type="ChEBI" id="CHEBI:57692"/>
    </ligand>
</feature>
<feature type="binding site" evidence="6">
    <location>
        <position position="37"/>
    </location>
    <ligand>
        <name>FAD</name>
        <dbReference type="ChEBI" id="CHEBI:57692"/>
    </ligand>
</feature>
<evidence type="ECO:0000256" key="6">
    <source>
        <dbReference type="HAMAP-Rule" id="MF_01685"/>
    </source>
</evidence>
<evidence type="ECO:0000256" key="1">
    <source>
        <dbReference type="ARBA" id="ARBA00011738"/>
    </source>
</evidence>
<dbReference type="GO" id="GO:0050660">
    <property type="term" value="F:flavin adenine dinucleotide binding"/>
    <property type="evidence" value="ECO:0007669"/>
    <property type="project" value="UniProtKB-UniRule"/>
</dbReference>
<feature type="binding site" evidence="6">
    <location>
        <position position="327"/>
    </location>
    <ligand>
        <name>FAD</name>
        <dbReference type="ChEBI" id="CHEBI:57692"/>
    </ligand>
</feature>
<keyword evidence="2 6" id="KW-0285">Flavoprotein</keyword>
<feature type="region of interest" description="Disordered" evidence="7">
    <location>
        <begin position="313"/>
        <end position="335"/>
    </location>
</feature>
<dbReference type="HAMAP" id="MF_01685">
    <property type="entry name" value="FENR2"/>
    <property type="match status" value="1"/>
</dbReference>
<evidence type="ECO:0000256" key="3">
    <source>
        <dbReference type="ARBA" id="ARBA00022827"/>
    </source>
</evidence>
<proteinExistence type="inferred from homology"/>
<feature type="binding site" evidence="6">
    <location>
        <position position="125"/>
    </location>
    <ligand>
        <name>FAD</name>
        <dbReference type="ChEBI" id="CHEBI:57692"/>
    </ligand>
</feature>
<dbReference type="Pfam" id="PF07992">
    <property type="entry name" value="Pyr_redox_2"/>
    <property type="match status" value="1"/>
</dbReference>
<sequence>MVQNQELFDITIIGGGPTGLFTAFYAGMRQMKVKIIESLPQLGGQLSTLYPEKEIFDVAGFPKIKAKDLVANLITQANQFKPEIVLDEKIEALVPDENGVIELKAASGRTHRTKTVIITAGVGAFAPRPLPVDQEVSSYKNIHYFIQDVSLFKDKRVVILGGGDSAVDWANTLAPVAKEVTIVHRRDQFRAHETSVEAMKKSSVNIKTPFVAKSVEGADDQIKQLTIQRVKGETEEKLPLDDLIVNYGFVSALGPIKNWNLELEKNAIIVNTKMETTIKGVYAAGDVASYPGKVKLIATGFGEAPTAVNNAKHYIDPDSRTQPMHSSSAGDLFSK</sequence>
<evidence type="ECO:0000256" key="4">
    <source>
        <dbReference type="ARBA" id="ARBA00022857"/>
    </source>
</evidence>
<comment type="similarity">
    <text evidence="6">Belongs to the ferredoxin--NADP reductase type 2 family.</text>
</comment>
<feature type="binding site" evidence="6">
    <location>
        <position position="90"/>
    </location>
    <ligand>
        <name>FAD</name>
        <dbReference type="ChEBI" id="CHEBI:57692"/>
    </ligand>
</feature>
<dbReference type="InterPro" id="IPR023753">
    <property type="entry name" value="FAD/NAD-binding_dom"/>
</dbReference>
<keyword evidence="3 6" id="KW-0274">FAD</keyword>